<evidence type="ECO:0000256" key="5">
    <source>
        <dbReference type="HAMAP-Rule" id="MF_00671"/>
    </source>
</evidence>
<keyword evidence="5" id="KW-0131">Cell cycle</keyword>
<comment type="similarity">
    <text evidence="2 5">Belongs to the TolB family.</text>
</comment>
<dbReference type="InterPro" id="IPR007195">
    <property type="entry name" value="TolB_N"/>
</dbReference>
<evidence type="ECO:0000313" key="7">
    <source>
        <dbReference type="EMBL" id="KFI20924.1"/>
    </source>
</evidence>
<organism evidence="7 8">
    <name type="scientific">Nitrosococcus oceani C-27</name>
    <dbReference type="NCBI Taxonomy" id="314279"/>
    <lineage>
        <taxon>Bacteria</taxon>
        <taxon>Pseudomonadati</taxon>
        <taxon>Pseudomonadota</taxon>
        <taxon>Gammaproteobacteria</taxon>
        <taxon>Chromatiales</taxon>
        <taxon>Chromatiaceae</taxon>
        <taxon>Nitrosococcus</taxon>
    </lineage>
</organism>
<dbReference type="NCBIfam" id="TIGR02800">
    <property type="entry name" value="propeller_TolB"/>
    <property type="match status" value="1"/>
</dbReference>
<comment type="function">
    <text evidence="5">Part of the Tol-Pal system, which plays a role in outer membrane invagination during cell division and is important for maintaining outer membrane integrity.</text>
</comment>
<comment type="caution">
    <text evidence="7">The sequence shown here is derived from an EMBL/GenBank/DDBJ whole genome shotgun (WGS) entry which is preliminary data.</text>
</comment>
<dbReference type="Proteomes" id="UP000028839">
    <property type="component" value="Unassembled WGS sequence"/>
</dbReference>
<reference evidence="7 8" key="1">
    <citation type="submission" date="2014-07" db="EMBL/GenBank/DDBJ databases">
        <title>Comparative analysis of Nitrosococcus oceani genome inventories of strains from Pacific and Atlantic gyres.</title>
        <authorList>
            <person name="Lim C.K."/>
            <person name="Wang L."/>
            <person name="Sayavedra-Soto L.A."/>
            <person name="Klotz M.G."/>
        </authorList>
    </citation>
    <scope>NUCLEOTIDE SEQUENCE [LARGE SCALE GENOMIC DNA]</scope>
    <source>
        <strain evidence="7 8">C-27</strain>
    </source>
</reference>
<dbReference type="GO" id="GO:0042597">
    <property type="term" value="C:periplasmic space"/>
    <property type="evidence" value="ECO:0007669"/>
    <property type="project" value="UniProtKB-SubCell"/>
</dbReference>
<evidence type="ECO:0000313" key="8">
    <source>
        <dbReference type="Proteomes" id="UP000028839"/>
    </source>
</evidence>
<feature type="domain" description="TolB N-terminal" evidence="6">
    <location>
        <begin position="29"/>
        <end position="132"/>
    </location>
</feature>
<accession>A0A0E2Z657</accession>
<keyword evidence="4 5" id="KW-0574">Periplasm</keyword>
<dbReference type="SUPFAM" id="SSF69304">
    <property type="entry name" value="Tricorn protease N-terminal domain"/>
    <property type="match status" value="1"/>
</dbReference>
<dbReference type="PANTHER" id="PTHR36842:SF1">
    <property type="entry name" value="PROTEIN TOLB"/>
    <property type="match status" value="1"/>
</dbReference>
<proteinExistence type="inferred from homology"/>
<comment type="subcellular location">
    <subcellularLocation>
        <location evidence="1 5">Periplasm</location>
    </subcellularLocation>
</comment>
<dbReference type="GO" id="GO:0051301">
    <property type="term" value="P:cell division"/>
    <property type="evidence" value="ECO:0007669"/>
    <property type="project" value="UniProtKB-UniRule"/>
</dbReference>
<dbReference type="InterPro" id="IPR011042">
    <property type="entry name" value="6-blade_b-propeller_TolB-like"/>
</dbReference>
<evidence type="ECO:0000259" key="6">
    <source>
        <dbReference type="Pfam" id="PF04052"/>
    </source>
</evidence>
<dbReference type="Gene3D" id="3.40.50.10070">
    <property type="entry name" value="TolB, N-terminal domain"/>
    <property type="match status" value="1"/>
</dbReference>
<keyword evidence="3 5" id="KW-0732">Signal</keyword>
<dbReference type="GO" id="GO:0017038">
    <property type="term" value="P:protein import"/>
    <property type="evidence" value="ECO:0007669"/>
    <property type="project" value="InterPro"/>
</dbReference>
<protein>
    <recommendedName>
        <fullName evidence="5">Tol-Pal system protein TolB</fullName>
    </recommendedName>
</protein>
<evidence type="ECO:0000256" key="1">
    <source>
        <dbReference type="ARBA" id="ARBA00004418"/>
    </source>
</evidence>
<name>A0A0E2Z657_9GAMM</name>
<comment type="subunit">
    <text evidence="5">The Tol-Pal system is composed of five core proteins: the inner membrane proteins TolA, TolQ and TolR, the periplasmic protein TolB and the outer membrane protein Pal. They form a network linking the inner and outer membranes and the peptidoglycan layer.</text>
</comment>
<dbReference type="Gene3D" id="2.120.10.30">
    <property type="entry name" value="TolB, C-terminal domain"/>
    <property type="match status" value="1"/>
</dbReference>
<dbReference type="InterPro" id="IPR014167">
    <property type="entry name" value="Tol-Pal_TolB"/>
</dbReference>
<dbReference type="Pfam" id="PF07676">
    <property type="entry name" value="PD40"/>
    <property type="match status" value="5"/>
</dbReference>
<evidence type="ECO:0000256" key="2">
    <source>
        <dbReference type="ARBA" id="ARBA00009820"/>
    </source>
</evidence>
<keyword evidence="5" id="KW-0132">Cell division</keyword>
<dbReference type="Pfam" id="PF04052">
    <property type="entry name" value="TolB_N"/>
    <property type="match status" value="1"/>
</dbReference>
<gene>
    <name evidence="5" type="primary">tolB</name>
    <name evidence="7" type="ORF">IB75_00690</name>
</gene>
<dbReference type="PANTHER" id="PTHR36842">
    <property type="entry name" value="PROTEIN TOLB HOMOLOG"/>
    <property type="match status" value="1"/>
</dbReference>
<dbReference type="EMBL" id="JPGN01000005">
    <property type="protein sequence ID" value="KFI20924.1"/>
    <property type="molecule type" value="Genomic_DNA"/>
</dbReference>
<dbReference type="HOGENOM" id="CLU_047123_0_0_6"/>
<dbReference type="InterPro" id="IPR011659">
    <property type="entry name" value="WD40"/>
</dbReference>
<sequence>MNTRVWCKIIGMLALLVWLVSSPSVFAVLTIEITGGTEAALPIAIVPFQNEGSTPPENVAAVIAADLARSGRFAPLPEEDLISRPRNASDIQFQDWRRLGSEGLVIGKVISLGADRYEVRFQLFDIYKEEQLVGRRYQVPAAGLRHLAHQIADLIYETLTGEKGIFTTHIAFVTVSRAAHGAKQYSLQVADVDGHNPHTILRSKEPILSPAWSPDGTQLAYVSFERRRSEVFVQELRTGQRQSVASFSGINSAPDWSPDGGKLALVLSKEGNPEIYIRDLATGRLTRLTHNTAIDTEPAWAPDGGSIVFTSDRGGRPQLYQIPVSGGRAQRLTFDGAYNASASFAPDGRRLALIHGDKGQFHIAVLNLQSKELQVLTETRMDESPSFAPNGRMILYATSSPQGGVLAAVSTDGRVRQRLAQQGDEVREPAWSP</sequence>
<dbReference type="SUPFAM" id="SSF52964">
    <property type="entry name" value="TolB, N-terminal domain"/>
    <property type="match status" value="1"/>
</dbReference>
<evidence type="ECO:0000256" key="4">
    <source>
        <dbReference type="ARBA" id="ARBA00022764"/>
    </source>
</evidence>
<dbReference type="AlphaFoldDB" id="A0A0E2Z657"/>
<evidence type="ECO:0000256" key="3">
    <source>
        <dbReference type="ARBA" id="ARBA00022729"/>
    </source>
</evidence>
<dbReference type="HAMAP" id="MF_00671">
    <property type="entry name" value="TolB"/>
    <property type="match status" value="1"/>
</dbReference>